<evidence type="ECO:0000313" key="2">
    <source>
        <dbReference type="Proteomes" id="UP000198977"/>
    </source>
</evidence>
<evidence type="ECO:0000313" key="1">
    <source>
        <dbReference type="EMBL" id="SFE53015.1"/>
    </source>
</evidence>
<dbReference type="OrthoDB" id="7855809at2"/>
<dbReference type="Proteomes" id="UP000198977">
    <property type="component" value="Unassembled WGS sequence"/>
</dbReference>
<protein>
    <submittedName>
        <fullName evidence="1">Uncharacterized protein</fullName>
    </submittedName>
</protein>
<dbReference type="AlphaFoldDB" id="A0A1I2BA39"/>
<name>A0A1I2BA39_9RHOB</name>
<keyword evidence="2" id="KW-1185">Reference proteome</keyword>
<organism evidence="1 2">
    <name type="scientific">Sulfitobacter brevis</name>
    <dbReference type="NCBI Taxonomy" id="74348"/>
    <lineage>
        <taxon>Bacteria</taxon>
        <taxon>Pseudomonadati</taxon>
        <taxon>Pseudomonadota</taxon>
        <taxon>Alphaproteobacteria</taxon>
        <taxon>Rhodobacterales</taxon>
        <taxon>Roseobacteraceae</taxon>
        <taxon>Sulfitobacter</taxon>
    </lineage>
</organism>
<accession>A0A1I2BA39</accession>
<reference evidence="1 2" key="1">
    <citation type="submission" date="2016-10" db="EMBL/GenBank/DDBJ databases">
        <authorList>
            <person name="de Groot N.N."/>
        </authorList>
    </citation>
    <scope>NUCLEOTIDE SEQUENCE [LARGE SCALE GENOMIC DNA]</scope>
    <source>
        <strain evidence="1 2">DSM 11443</strain>
    </source>
</reference>
<dbReference type="EMBL" id="FOMW01000008">
    <property type="protein sequence ID" value="SFE53015.1"/>
    <property type="molecule type" value="Genomic_DNA"/>
</dbReference>
<dbReference type="STRING" id="74348.SAMN04488523_10840"/>
<dbReference type="RefSeq" id="WP_093924084.1">
    <property type="nucleotide sequence ID" value="NZ_FOMW01000008.1"/>
</dbReference>
<gene>
    <name evidence="1" type="ORF">SAMN04488523_10840</name>
</gene>
<sequence>MKRQITRLFRHALTFALAIGILLAANARIVSHNPPDLAQIATQQQTSIEDHGHEHVDLVELVDAYHGHPHDMVDHDHAAAILPQRREASYLALTSTVWIMIASDLPDHKPIDFDRPPRG</sequence>
<proteinExistence type="predicted"/>